<dbReference type="Proteomes" id="UP000238479">
    <property type="component" value="Chromosome 1"/>
</dbReference>
<proteinExistence type="predicted"/>
<reference evidence="1 2" key="1">
    <citation type="journal article" date="2018" name="Nat. Genet.">
        <title>The Rosa genome provides new insights in the design of modern roses.</title>
        <authorList>
            <person name="Bendahmane M."/>
        </authorList>
    </citation>
    <scope>NUCLEOTIDE SEQUENCE [LARGE SCALE GENOMIC DNA]</scope>
    <source>
        <strain evidence="2">cv. Old Blush</strain>
    </source>
</reference>
<protein>
    <submittedName>
        <fullName evidence="1">Uncharacterized protein</fullName>
    </submittedName>
</protein>
<dbReference type="EMBL" id="PDCK01000039">
    <property type="protein sequence ID" value="PRQ59236.1"/>
    <property type="molecule type" value="Genomic_DNA"/>
</dbReference>
<evidence type="ECO:0000313" key="2">
    <source>
        <dbReference type="Proteomes" id="UP000238479"/>
    </source>
</evidence>
<evidence type="ECO:0000313" key="1">
    <source>
        <dbReference type="EMBL" id="PRQ59236.1"/>
    </source>
</evidence>
<dbReference type="AlphaFoldDB" id="A0A2P6SKP0"/>
<sequence length="57" mass="6570">MVKKLCNLALLRKRLLNCMISWFLGSFIKALRGNLSKHVVTLIWGYILCMSKVRCDA</sequence>
<name>A0A2P6SKP0_ROSCH</name>
<dbReference type="Gramene" id="PRQ59236">
    <property type="protein sequence ID" value="PRQ59236"/>
    <property type="gene ID" value="RchiOBHm_Chr1g0367991"/>
</dbReference>
<comment type="caution">
    <text evidence="1">The sequence shown here is derived from an EMBL/GenBank/DDBJ whole genome shotgun (WGS) entry which is preliminary data.</text>
</comment>
<accession>A0A2P6SKP0</accession>
<gene>
    <name evidence="1" type="ORF">RchiOBHm_Chr1g0367991</name>
</gene>
<organism evidence="1 2">
    <name type="scientific">Rosa chinensis</name>
    <name type="common">China rose</name>
    <dbReference type="NCBI Taxonomy" id="74649"/>
    <lineage>
        <taxon>Eukaryota</taxon>
        <taxon>Viridiplantae</taxon>
        <taxon>Streptophyta</taxon>
        <taxon>Embryophyta</taxon>
        <taxon>Tracheophyta</taxon>
        <taxon>Spermatophyta</taxon>
        <taxon>Magnoliopsida</taxon>
        <taxon>eudicotyledons</taxon>
        <taxon>Gunneridae</taxon>
        <taxon>Pentapetalae</taxon>
        <taxon>rosids</taxon>
        <taxon>fabids</taxon>
        <taxon>Rosales</taxon>
        <taxon>Rosaceae</taxon>
        <taxon>Rosoideae</taxon>
        <taxon>Rosoideae incertae sedis</taxon>
        <taxon>Rosa</taxon>
    </lineage>
</organism>
<keyword evidence="2" id="KW-1185">Reference proteome</keyword>